<proteinExistence type="inferred from homology"/>
<evidence type="ECO:0000259" key="7">
    <source>
        <dbReference type="PROSITE" id="PS50893"/>
    </source>
</evidence>
<accession>A0A6N7XNI7</accession>
<keyword evidence="6" id="KW-1133">Transmembrane helix</keyword>
<dbReference type="SUPFAM" id="SSF52540">
    <property type="entry name" value="P-loop containing nucleoside triphosphate hydrolases"/>
    <property type="match status" value="1"/>
</dbReference>
<dbReference type="Gene3D" id="3.40.50.300">
    <property type="entry name" value="P-loop containing nucleotide triphosphate hydrolases"/>
    <property type="match status" value="1"/>
</dbReference>
<dbReference type="GO" id="GO:0022857">
    <property type="term" value="F:transmembrane transporter activity"/>
    <property type="evidence" value="ECO:0007669"/>
    <property type="project" value="UniProtKB-ARBA"/>
</dbReference>
<keyword evidence="4 8" id="KW-0067">ATP-binding</keyword>
<sequence>MSHMIELHNVSKFYSNKDTVSTGFSKVDLNLDMGEFVVITGESGSGKSTLLNVISGLDSYEEGELFIAGEDTSGYRTEDYERYRKKYIGNIFQDFNLVNSYTVYQNVELSMMLSGMPRSEQKQNIPEYIEMVDMTAYTKTKASKLSGGQKQRVAIARALAKNAPVIVADEPTGNLDSASAEKVMETLHRISKDRLVVIVTHNYEQAAPYVTRKITMHDGRIIEDKKIQPAAGDLSDDEMESYLHPEEERKEKEAAKPRSGGRAMRNEEAETGGKGRRKGRGRRNPFAEAPVYRKMSAGSQLRLGVRNTFNLPAKFILLLLVYLFVTAAVLSQYASTKQALHSNDLMGYNNYFTDTSPERLILTKKDGSAFTTSDYESLQKMDNADYIIKGDAGIDTGIMFESDDIDISGPMYPVSCLKEKPTIGRLPKKDTEVVLVADPECYSYDAIKEMDKKILGKKYYIDALNSMAIQGGDRLIKDKVTVVGVVLLSEDAGRSSNGNVMIYVTDNVAARVLVKTAAASSTVTLDFSGTKSDYSGMQVVYPSKKVTKGEVYISEDQAYQFYEEGAARGKTMGLHVKNHYFEESRDFRIGQVFKADNIRSLLGLSKNNYDEYTSNVYINPSDYNKIFNQGNFQSSFFMKDEKLSDSTVKALESAGYKVLVIKDTFTDATGGYAFILRMFSMVRLALEFIVLFFISYAVIRLIMRSRNSYYSTLRILGASRKNTDNILRIELLLMMAISYGGVLVGSNLVRRGIVAVPAVNERLAFLSATDYFILFVGLLVMSLLIAKRYSHKIFSKSAMKVYREEA</sequence>
<dbReference type="SMART" id="SM00382">
    <property type="entry name" value="AAA"/>
    <property type="match status" value="1"/>
</dbReference>
<evidence type="ECO:0000256" key="2">
    <source>
        <dbReference type="ARBA" id="ARBA00022448"/>
    </source>
</evidence>
<dbReference type="GO" id="GO:0016887">
    <property type="term" value="F:ATP hydrolysis activity"/>
    <property type="evidence" value="ECO:0007669"/>
    <property type="project" value="InterPro"/>
</dbReference>
<feature type="domain" description="ABC transporter" evidence="7">
    <location>
        <begin position="5"/>
        <end position="243"/>
    </location>
</feature>
<evidence type="ECO:0000313" key="8">
    <source>
        <dbReference type="EMBL" id="MST71101.1"/>
    </source>
</evidence>
<feature type="transmembrane region" description="Helical" evidence="6">
    <location>
        <begin position="684"/>
        <end position="704"/>
    </location>
</feature>
<reference evidence="8 9" key="1">
    <citation type="submission" date="2019-08" db="EMBL/GenBank/DDBJ databases">
        <title>In-depth cultivation of the pig gut microbiome towards novel bacterial diversity and tailored functional studies.</title>
        <authorList>
            <person name="Wylensek D."/>
            <person name="Hitch T.C.A."/>
            <person name="Clavel T."/>
        </authorList>
    </citation>
    <scope>NUCLEOTIDE SEQUENCE [LARGE SCALE GENOMIC DNA]</scope>
    <source>
        <strain evidence="8 9">WCA-MUC-591-APC-4B</strain>
    </source>
</reference>
<dbReference type="FunFam" id="3.40.50.300:FF:000032">
    <property type="entry name" value="Export ABC transporter ATP-binding protein"/>
    <property type="match status" value="1"/>
</dbReference>
<keyword evidence="3" id="KW-0547">Nucleotide-binding</keyword>
<dbReference type="GO" id="GO:0005524">
    <property type="term" value="F:ATP binding"/>
    <property type="evidence" value="ECO:0007669"/>
    <property type="project" value="UniProtKB-KW"/>
</dbReference>
<dbReference type="PROSITE" id="PS50893">
    <property type="entry name" value="ABC_TRANSPORTER_2"/>
    <property type="match status" value="1"/>
</dbReference>
<dbReference type="GO" id="GO:0098796">
    <property type="term" value="C:membrane protein complex"/>
    <property type="evidence" value="ECO:0007669"/>
    <property type="project" value="UniProtKB-ARBA"/>
</dbReference>
<keyword evidence="6" id="KW-0812">Transmembrane</keyword>
<evidence type="ECO:0000256" key="1">
    <source>
        <dbReference type="ARBA" id="ARBA00005417"/>
    </source>
</evidence>
<dbReference type="AlphaFoldDB" id="A0A6N7XNI7"/>
<keyword evidence="6" id="KW-0472">Membrane</keyword>
<dbReference type="InterPro" id="IPR027417">
    <property type="entry name" value="P-loop_NTPase"/>
</dbReference>
<evidence type="ECO:0000256" key="3">
    <source>
        <dbReference type="ARBA" id="ARBA00022741"/>
    </source>
</evidence>
<dbReference type="InterPro" id="IPR003439">
    <property type="entry name" value="ABC_transporter-like_ATP-bd"/>
</dbReference>
<evidence type="ECO:0000256" key="5">
    <source>
        <dbReference type="SAM" id="MobiDB-lite"/>
    </source>
</evidence>
<dbReference type="PROSITE" id="PS00675">
    <property type="entry name" value="SIGMA54_INTERACT_1"/>
    <property type="match status" value="1"/>
</dbReference>
<dbReference type="InterPro" id="IPR025662">
    <property type="entry name" value="Sigma_54_int_dom_ATP-bd_1"/>
</dbReference>
<dbReference type="InterPro" id="IPR017871">
    <property type="entry name" value="ABC_transporter-like_CS"/>
</dbReference>
<feature type="compositionally biased region" description="Basic and acidic residues" evidence="5">
    <location>
        <begin position="241"/>
        <end position="256"/>
    </location>
</feature>
<dbReference type="Proteomes" id="UP000469424">
    <property type="component" value="Unassembled WGS sequence"/>
</dbReference>
<dbReference type="CDD" id="cd03255">
    <property type="entry name" value="ABC_MJ0796_LolCDE_FtsE"/>
    <property type="match status" value="1"/>
</dbReference>
<name>A0A6N7XNI7_9FIRM</name>
<dbReference type="InterPro" id="IPR003593">
    <property type="entry name" value="AAA+_ATPase"/>
</dbReference>
<dbReference type="Pfam" id="PF00005">
    <property type="entry name" value="ABC_tran"/>
    <property type="match status" value="1"/>
</dbReference>
<evidence type="ECO:0000256" key="6">
    <source>
        <dbReference type="SAM" id="Phobius"/>
    </source>
</evidence>
<evidence type="ECO:0000256" key="4">
    <source>
        <dbReference type="ARBA" id="ARBA00022840"/>
    </source>
</evidence>
<feature type="transmembrane region" description="Helical" evidence="6">
    <location>
        <begin position="764"/>
        <end position="786"/>
    </location>
</feature>
<organism evidence="8 9">
    <name type="scientific">Mogibacterium kristiansenii</name>
    <dbReference type="NCBI Taxonomy" id="2606708"/>
    <lineage>
        <taxon>Bacteria</taxon>
        <taxon>Bacillati</taxon>
        <taxon>Bacillota</taxon>
        <taxon>Clostridia</taxon>
        <taxon>Peptostreptococcales</taxon>
        <taxon>Anaerovoracaceae</taxon>
        <taxon>Mogibacterium</taxon>
    </lineage>
</organism>
<comment type="similarity">
    <text evidence="1">Belongs to the ABC transporter superfamily.</text>
</comment>
<protein>
    <submittedName>
        <fullName evidence="8">ABC transporter ATP-binding protein</fullName>
    </submittedName>
</protein>
<keyword evidence="2" id="KW-0813">Transport</keyword>
<dbReference type="PROSITE" id="PS00211">
    <property type="entry name" value="ABC_TRANSPORTER_1"/>
    <property type="match status" value="1"/>
</dbReference>
<feature type="region of interest" description="Disordered" evidence="5">
    <location>
        <begin position="225"/>
        <end position="289"/>
    </location>
</feature>
<feature type="transmembrane region" description="Helical" evidence="6">
    <location>
        <begin position="725"/>
        <end position="744"/>
    </location>
</feature>
<dbReference type="EMBL" id="VUNA01000013">
    <property type="protein sequence ID" value="MST71101.1"/>
    <property type="molecule type" value="Genomic_DNA"/>
</dbReference>
<evidence type="ECO:0000313" key="9">
    <source>
        <dbReference type="Proteomes" id="UP000469424"/>
    </source>
</evidence>
<feature type="compositionally biased region" description="Basic residues" evidence="5">
    <location>
        <begin position="274"/>
        <end position="283"/>
    </location>
</feature>
<keyword evidence="9" id="KW-1185">Reference proteome</keyword>
<dbReference type="InterPro" id="IPR017911">
    <property type="entry name" value="MacB-like_ATP-bd"/>
</dbReference>
<feature type="compositionally biased region" description="Basic and acidic residues" evidence="5">
    <location>
        <begin position="264"/>
        <end position="273"/>
    </location>
</feature>
<dbReference type="PANTHER" id="PTHR42798:SF6">
    <property type="entry name" value="CELL DIVISION ATP-BINDING PROTEIN FTSE"/>
    <property type="match status" value="1"/>
</dbReference>
<gene>
    <name evidence="8" type="ORF">FYJ65_07135</name>
</gene>
<comment type="caution">
    <text evidence="8">The sequence shown here is derived from an EMBL/GenBank/DDBJ whole genome shotgun (WGS) entry which is preliminary data.</text>
</comment>
<dbReference type="PANTHER" id="PTHR42798">
    <property type="entry name" value="LIPOPROTEIN-RELEASING SYSTEM ATP-BINDING PROTEIN LOLD"/>
    <property type="match status" value="1"/>
</dbReference>